<organism evidence="1">
    <name type="scientific">Lepeophtheirus salmonis</name>
    <name type="common">Salmon louse</name>
    <name type="synonym">Caligus salmonis</name>
    <dbReference type="NCBI Taxonomy" id="72036"/>
    <lineage>
        <taxon>Eukaryota</taxon>
        <taxon>Metazoa</taxon>
        <taxon>Ecdysozoa</taxon>
        <taxon>Arthropoda</taxon>
        <taxon>Crustacea</taxon>
        <taxon>Multicrustacea</taxon>
        <taxon>Hexanauplia</taxon>
        <taxon>Copepoda</taxon>
        <taxon>Siphonostomatoida</taxon>
        <taxon>Caligidae</taxon>
        <taxon>Lepeophtheirus</taxon>
    </lineage>
</organism>
<protein>
    <submittedName>
        <fullName evidence="1">Uncharacterized protein</fullName>
    </submittedName>
</protein>
<evidence type="ECO:0000313" key="1">
    <source>
        <dbReference type="EMBL" id="CDW36289.1"/>
    </source>
</evidence>
<dbReference type="AlphaFoldDB" id="A0A0K2UDF3"/>
<accession>A0A0K2UDF3</accession>
<proteinExistence type="predicted"/>
<dbReference type="EMBL" id="HACA01018928">
    <property type="protein sequence ID" value="CDW36289.1"/>
    <property type="molecule type" value="Transcribed_RNA"/>
</dbReference>
<sequence length="53" mass="6301">MGVMIWFLGYIKAPENNNYFRSNGPTPLIIFELQFLESRLWAFITINVRPIRL</sequence>
<name>A0A0K2UDF3_LEPSM</name>
<reference evidence="1" key="1">
    <citation type="submission" date="2014-05" db="EMBL/GenBank/DDBJ databases">
        <authorList>
            <person name="Chronopoulou M."/>
        </authorList>
    </citation>
    <scope>NUCLEOTIDE SEQUENCE</scope>
    <source>
        <tissue evidence="1">Whole organism</tissue>
    </source>
</reference>